<reference evidence="3 4" key="1">
    <citation type="submission" date="2017-04" db="EMBL/GenBank/DDBJ databases">
        <authorList>
            <person name="Afonso C.L."/>
            <person name="Miller P.J."/>
            <person name="Scott M.A."/>
            <person name="Spackman E."/>
            <person name="Goraichik I."/>
            <person name="Dimitrov K.M."/>
            <person name="Suarez D.L."/>
            <person name="Swayne D.E."/>
        </authorList>
    </citation>
    <scope>NUCLEOTIDE SEQUENCE [LARGE SCALE GENOMIC DNA]</scope>
    <source>
        <strain evidence="3 4">USBA 355</strain>
    </source>
</reference>
<protein>
    <submittedName>
        <fullName evidence="3">Uncharacterized membrane protein</fullName>
    </submittedName>
</protein>
<dbReference type="InterPro" id="IPR037185">
    <property type="entry name" value="EmrE-like"/>
</dbReference>
<feature type="transmembrane region" description="Helical" evidence="1">
    <location>
        <begin position="89"/>
        <end position="111"/>
    </location>
</feature>
<keyword evidence="1" id="KW-1133">Transmembrane helix</keyword>
<feature type="transmembrane region" description="Helical" evidence="1">
    <location>
        <begin position="246"/>
        <end position="264"/>
    </location>
</feature>
<dbReference type="SUPFAM" id="SSF103481">
    <property type="entry name" value="Multidrug resistance efflux transporter EmrE"/>
    <property type="match status" value="2"/>
</dbReference>
<dbReference type="AlphaFoldDB" id="A0A1Y6C0W8"/>
<keyword evidence="1" id="KW-0812">Transmembrane</keyword>
<dbReference type="InterPro" id="IPR000620">
    <property type="entry name" value="EamA_dom"/>
</dbReference>
<proteinExistence type="predicted"/>
<keyword evidence="4" id="KW-1185">Reference proteome</keyword>
<dbReference type="GO" id="GO:0016020">
    <property type="term" value="C:membrane"/>
    <property type="evidence" value="ECO:0007669"/>
    <property type="project" value="InterPro"/>
</dbReference>
<keyword evidence="1" id="KW-0472">Membrane</keyword>
<dbReference type="EMBL" id="FWZX01000012">
    <property type="protein sequence ID" value="SMF36171.1"/>
    <property type="molecule type" value="Genomic_DNA"/>
</dbReference>
<dbReference type="Pfam" id="PF00892">
    <property type="entry name" value="EamA"/>
    <property type="match status" value="1"/>
</dbReference>
<feature type="transmembrane region" description="Helical" evidence="1">
    <location>
        <begin position="157"/>
        <end position="177"/>
    </location>
</feature>
<gene>
    <name evidence="3" type="ORF">SAMN05428998_11259</name>
</gene>
<evidence type="ECO:0000313" key="4">
    <source>
        <dbReference type="Proteomes" id="UP000192917"/>
    </source>
</evidence>
<evidence type="ECO:0000259" key="2">
    <source>
        <dbReference type="Pfam" id="PF00892"/>
    </source>
</evidence>
<sequence>MELYGLLGAGALGLADFAARFTSRALGPLQVAAAMLLAGCLIFGVAALGLGLGFPHGGLQLGSAVASGGVSALGMMAFYTALALGQITYVIPLAATYPIWAVLYGALFQGLAVTPPLAAACAVTLAGGWLVAAYGEIGRTEERAPVEAAREPAGRRLLVVACALAAGLFMVVSVYLAGPATAGSSQIGTLAVARGAAAATIVPLLLLRPRPLPAGSARWLPVIALQGLLDGVGVFALYAATAVPEGAFGVVISSAFGVVTVLLGRTLLRERVNARQWLGILLAMGGALSLTALS</sequence>
<evidence type="ECO:0000313" key="3">
    <source>
        <dbReference type="EMBL" id="SMF36171.1"/>
    </source>
</evidence>
<organism evidence="3 4">
    <name type="scientific">Tistlia consotensis USBA 355</name>
    <dbReference type="NCBI Taxonomy" id="560819"/>
    <lineage>
        <taxon>Bacteria</taxon>
        <taxon>Pseudomonadati</taxon>
        <taxon>Pseudomonadota</taxon>
        <taxon>Alphaproteobacteria</taxon>
        <taxon>Rhodospirillales</taxon>
        <taxon>Rhodovibrionaceae</taxon>
        <taxon>Tistlia</taxon>
    </lineage>
</organism>
<feature type="transmembrane region" description="Helical" evidence="1">
    <location>
        <begin position="189"/>
        <end position="207"/>
    </location>
</feature>
<accession>A0A1Y6C0W8</accession>
<feature type="transmembrane region" description="Helical" evidence="1">
    <location>
        <begin position="219"/>
        <end position="240"/>
    </location>
</feature>
<evidence type="ECO:0000256" key="1">
    <source>
        <dbReference type="SAM" id="Phobius"/>
    </source>
</evidence>
<name>A0A1Y6C0W8_9PROT</name>
<feature type="transmembrane region" description="Helical" evidence="1">
    <location>
        <begin position="117"/>
        <end position="137"/>
    </location>
</feature>
<feature type="transmembrane region" description="Helical" evidence="1">
    <location>
        <begin position="34"/>
        <end position="55"/>
    </location>
</feature>
<feature type="transmembrane region" description="Helical" evidence="1">
    <location>
        <begin position="61"/>
        <end position="82"/>
    </location>
</feature>
<feature type="domain" description="EamA" evidence="2">
    <location>
        <begin position="158"/>
        <end position="290"/>
    </location>
</feature>
<dbReference type="Proteomes" id="UP000192917">
    <property type="component" value="Unassembled WGS sequence"/>
</dbReference>
<dbReference type="RefSeq" id="WP_085123594.1">
    <property type="nucleotide sequence ID" value="NZ_FWZX01000012.1"/>
</dbReference>
<dbReference type="STRING" id="560819.SAMN05428998_11259"/>